<accession>A0A8S1KD08</accession>
<comment type="caution">
    <text evidence="2">The sequence shown here is derived from an EMBL/GenBank/DDBJ whole genome shotgun (WGS) entry which is preliminary data.</text>
</comment>
<evidence type="ECO:0000313" key="2">
    <source>
        <dbReference type="EMBL" id="CAD8050866.1"/>
    </source>
</evidence>
<proteinExistence type="predicted"/>
<dbReference type="OrthoDB" id="301919at2759"/>
<feature type="compositionally biased region" description="Basic residues" evidence="1">
    <location>
        <begin position="11"/>
        <end position="24"/>
    </location>
</feature>
<reference evidence="2" key="1">
    <citation type="submission" date="2021-01" db="EMBL/GenBank/DDBJ databases">
        <authorList>
            <consortium name="Genoscope - CEA"/>
            <person name="William W."/>
        </authorList>
    </citation>
    <scope>NUCLEOTIDE SEQUENCE</scope>
</reference>
<feature type="region of interest" description="Disordered" evidence="1">
    <location>
        <begin position="1"/>
        <end position="57"/>
    </location>
</feature>
<evidence type="ECO:0000313" key="3">
    <source>
        <dbReference type="Proteomes" id="UP000692954"/>
    </source>
</evidence>
<feature type="compositionally biased region" description="Basic and acidic residues" evidence="1">
    <location>
        <begin position="37"/>
        <end position="51"/>
    </location>
</feature>
<name>A0A8S1KD08_9CILI</name>
<feature type="compositionally biased region" description="Polar residues" evidence="1">
    <location>
        <begin position="25"/>
        <end position="36"/>
    </location>
</feature>
<dbReference type="AlphaFoldDB" id="A0A8S1KD08"/>
<feature type="compositionally biased region" description="Basic and acidic residues" evidence="1">
    <location>
        <begin position="1"/>
        <end position="10"/>
    </location>
</feature>
<gene>
    <name evidence="2" type="ORF">PSON_ATCC_30995.1.T0050233</name>
</gene>
<keyword evidence="3" id="KW-1185">Reference proteome</keyword>
<organism evidence="2 3">
    <name type="scientific">Paramecium sonneborni</name>
    <dbReference type="NCBI Taxonomy" id="65129"/>
    <lineage>
        <taxon>Eukaryota</taxon>
        <taxon>Sar</taxon>
        <taxon>Alveolata</taxon>
        <taxon>Ciliophora</taxon>
        <taxon>Intramacronucleata</taxon>
        <taxon>Oligohymenophorea</taxon>
        <taxon>Peniculida</taxon>
        <taxon>Parameciidae</taxon>
        <taxon>Paramecium</taxon>
    </lineage>
</organism>
<protein>
    <submittedName>
        <fullName evidence="2">Uncharacterized protein</fullName>
    </submittedName>
</protein>
<evidence type="ECO:0000256" key="1">
    <source>
        <dbReference type="SAM" id="MobiDB-lite"/>
    </source>
</evidence>
<dbReference type="Proteomes" id="UP000692954">
    <property type="component" value="Unassembled WGS sequence"/>
</dbReference>
<sequence>MQKENISDKKSRSRSRSKSNKRKVQQNQSQITLNQKYQKEDSFKIGNKECNSHNSSPIRFQAELNKSEEHNKESKEEYKILDQIQCINLAPNNQFQIQYENINQGERRISSISLSQKDIRSYVNQCPEKQQSEMITINDSSQEYDQAVGTMQKKNSLTLEINPSRIDLLGSKQQNIQKQQIKKISQDQNQINEQSQSNKCIDLTSDYNVQSFFGLNHPLLISSLQYNKRELFELVEPYEYSCGNFILSLGFRDHYTAIVTLPSLYQKKSVYYLFMMFQFDQNNIYCMVPEDDQTTLLVSSNIQQLYQYCHSNNLLKKNNQTNFLESTLKYKFPYIYPTLIKKFIGAYKKNDQQILYQINYDLDATQLAIQDFYQALPGYLITGTNHPILKILFFKSQKNQIPQFYYKFLSTPLYEGKFSLKAQLQQNGDVIVIERKFLSPFCYGIHSIKIEINRITNSIVMKQVGKDQEIQSKNIIQFWNEALSKYLKIYPSKSLYNYFVDFILEDRKIQEKYKKWNQLYDSMNQSNSKPKQNEKPIILNDKQFYCFSIEDIKNGNKIKYL</sequence>
<dbReference type="EMBL" id="CAJJDN010000005">
    <property type="protein sequence ID" value="CAD8050866.1"/>
    <property type="molecule type" value="Genomic_DNA"/>
</dbReference>